<protein>
    <submittedName>
        <fullName evidence="2">Uncharacterized protein</fullName>
    </submittedName>
</protein>
<evidence type="ECO:0000313" key="2">
    <source>
        <dbReference type="WBParaSite" id="JU765_v2.g16708.t1"/>
    </source>
</evidence>
<organism evidence="1 2">
    <name type="scientific">Panagrolaimus sp. JU765</name>
    <dbReference type="NCBI Taxonomy" id="591449"/>
    <lineage>
        <taxon>Eukaryota</taxon>
        <taxon>Metazoa</taxon>
        <taxon>Ecdysozoa</taxon>
        <taxon>Nematoda</taxon>
        <taxon>Chromadorea</taxon>
        <taxon>Rhabditida</taxon>
        <taxon>Tylenchina</taxon>
        <taxon>Panagrolaimomorpha</taxon>
        <taxon>Panagrolaimoidea</taxon>
        <taxon>Panagrolaimidae</taxon>
        <taxon>Panagrolaimus</taxon>
    </lineage>
</organism>
<accession>A0AC34QJC5</accession>
<name>A0AC34QJC5_9BILA</name>
<sequence length="175" mass="19726">MFAWLEKVSLLGIPERPVILEPIDRQILKHSEACCRRATAVSAGILLWSIFSVPVVLFSSCKVARGPFNNVERFLVFNSVALCILTLVSINAGRQRNKHLYLPILVHLTAVCMFSLVVIIVGPENLWLESAIFGPSGVFNLFILLQINAGFVWIYWSAFQSIWKYEKYIKTGLIA</sequence>
<dbReference type="Proteomes" id="UP000887576">
    <property type="component" value="Unplaced"/>
</dbReference>
<evidence type="ECO:0000313" key="1">
    <source>
        <dbReference type="Proteomes" id="UP000887576"/>
    </source>
</evidence>
<reference evidence="2" key="1">
    <citation type="submission" date="2022-11" db="UniProtKB">
        <authorList>
            <consortium name="WormBaseParasite"/>
        </authorList>
    </citation>
    <scope>IDENTIFICATION</scope>
</reference>
<proteinExistence type="predicted"/>
<dbReference type="WBParaSite" id="JU765_v2.g16708.t1">
    <property type="protein sequence ID" value="JU765_v2.g16708.t1"/>
    <property type="gene ID" value="JU765_v2.g16708"/>
</dbReference>